<evidence type="ECO:0000313" key="3">
    <source>
        <dbReference type="Proteomes" id="UP000789405"/>
    </source>
</evidence>
<accession>A0A9N8W5T6</accession>
<feature type="transmembrane region" description="Helical" evidence="1">
    <location>
        <begin position="6"/>
        <end position="23"/>
    </location>
</feature>
<dbReference type="AlphaFoldDB" id="A0A9N8W5T6"/>
<keyword evidence="1" id="KW-0812">Transmembrane</keyword>
<evidence type="ECO:0000256" key="1">
    <source>
        <dbReference type="SAM" id="Phobius"/>
    </source>
</evidence>
<organism evidence="2 3">
    <name type="scientific">Dentiscutata erythropus</name>
    <dbReference type="NCBI Taxonomy" id="1348616"/>
    <lineage>
        <taxon>Eukaryota</taxon>
        <taxon>Fungi</taxon>
        <taxon>Fungi incertae sedis</taxon>
        <taxon>Mucoromycota</taxon>
        <taxon>Glomeromycotina</taxon>
        <taxon>Glomeromycetes</taxon>
        <taxon>Diversisporales</taxon>
        <taxon>Gigasporaceae</taxon>
        <taxon>Dentiscutata</taxon>
    </lineage>
</organism>
<keyword evidence="1" id="KW-1133">Transmembrane helix</keyword>
<sequence length="44" mass="5102">MPLKLFGIYVFFLKIILSAYIKFAKEFFEASNIELGDVICILDQ</sequence>
<gene>
    <name evidence="2" type="ORF">DERYTH_LOCUS1554</name>
</gene>
<comment type="caution">
    <text evidence="2">The sequence shown here is derived from an EMBL/GenBank/DDBJ whole genome shotgun (WGS) entry which is preliminary data.</text>
</comment>
<dbReference type="Proteomes" id="UP000789405">
    <property type="component" value="Unassembled WGS sequence"/>
</dbReference>
<evidence type="ECO:0000313" key="2">
    <source>
        <dbReference type="EMBL" id="CAG8473119.1"/>
    </source>
</evidence>
<reference evidence="2" key="1">
    <citation type="submission" date="2021-06" db="EMBL/GenBank/DDBJ databases">
        <authorList>
            <person name="Kallberg Y."/>
            <person name="Tangrot J."/>
            <person name="Rosling A."/>
        </authorList>
    </citation>
    <scope>NUCLEOTIDE SEQUENCE</scope>
    <source>
        <strain evidence="2">MA453B</strain>
    </source>
</reference>
<protein>
    <submittedName>
        <fullName evidence="2">18215_t:CDS:1</fullName>
    </submittedName>
</protein>
<dbReference type="EMBL" id="CAJVPY010000444">
    <property type="protein sequence ID" value="CAG8473119.1"/>
    <property type="molecule type" value="Genomic_DNA"/>
</dbReference>
<keyword evidence="3" id="KW-1185">Reference proteome</keyword>
<proteinExistence type="predicted"/>
<name>A0A9N8W5T6_9GLOM</name>
<keyword evidence="1" id="KW-0472">Membrane</keyword>